<reference evidence="4" key="1">
    <citation type="submission" date="2013-08" db="EMBL/GenBank/DDBJ databases">
        <authorList>
            <person name="Mendez C."/>
            <person name="Richter M."/>
            <person name="Ferrer M."/>
            <person name="Sanchez J."/>
        </authorList>
    </citation>
    <scope>NUCLEOTIDE SEQUENCE</scope>
</reference>
<keyword evidence="4" id="KW-0808">Transferase</keyword>
<dbReference type="SUPFAM" id="SSF53383">
    <property type="entry name" value="PLP-dependent transferases"/>
    <property type="match status" value="1"/>
</dbReference>
<dbReference type="AlphaFoldDB" id="T1AMP6"/>
<name>T1AMP6_9ZZZZ</name>
<dbReference type="InterPro" id="IPR050103">
    <property type="entry name" value="Class-III_PLP-dep_AT"/>
</dbReference>
<keyword evidence="3" id="KW-0663">Pyridoxal phosphate</keyword>
<gene>
    <name evidence="4" type="ORF">B1B_13870</name>
</gene>
<reference evidence="4" key="2">
    <citation type="journal article" date="2014" name="ISME J.">
        <title>Microbial stratification in low pH oxic and suboxic macroscopic growths along an acid mine drainage.</title>
        <authorList>
            <person name="Mendez-Garcia C."/>
            <person name="Mesa V."/>
            <person name="Sprenger R.R."/>
            <person name="Richter M."/>
            <person name="Diez M.S."/>
            <person name="Solano J."/>
            <person name="Bargiela R."/>
            <person name="Golyshina O.V."/>
            <person name="Manteca A."/>
            <person name="Ramos J.L."/>
            <person name="Gallego J.R."/>
            <person name="Llorente I."/>
            <person name="Martins Dos Santos V.A."/>
            <person name="Jensen O.N."/>
            <person name="Pelaez A.I."/>
            <person name="Sanchez J."/>
            <person name="Ferrer M."/>
        </authorList>
    </citation>
    <scope>NUCLEOTIDE SEQUENCE</scope>
</reference>
<dbReference type="InterPro" id="IPR015421">
    <property type="entry name" value="PyrdxlP-dep_Trfase_major"/>
</dbReference>
<dbReference type="Pfam" id="PF00202">
    <property type="entry name" value="Aminotran_3"/>
    <property type="match status" value="1"/>
</dbReference>
<dbReference type="InterPro" id="IPR005814">
    <property type="entry name" value="Aminotrans_3"/>
</dbReference>
<dbReference type="EMBL" id="AUZY01009143">
    <property type="protein sequence ID" value="EQD43340.1"/>
    <property type="molecule type" value="Genomic_DNA"/>
</dbReference>
<keyword evidence="4" id="KW-0032">Aminotransferase</keyword>
<dbReference type="InterPro" id="IPR015422">
    <property type="entry name" value="PyrdxlP-dep_Trfase_small"/>
</dbReference>
<dbReference type="Gene3D" id="3.90.1150.10">
    <property type="entry name" value="Aspartate Aminotransferase, domain 1"/>
    <property type="match status" value="1"/>
</dbReference>
<evidence type="ECO:0000256" key="2">
    <source>
        <dbReference type="ARBA" id="ARBA00008954"/>
    </source>
</evidence>
<comment type="similarity">
    <text evidence="2">Belongs to the class-III pyridoxal-phosphate-dependent aminotransferase family.</text>
</comment>
<accession>T1AMP6</accession>
<proteinExistence type="inferred from homology"/>
<sequence length="189" mass="20707">ILIIMDEVQTGFGRTGKFFGSEHFGVEPEIMSLAKAIASGIPMGAVVVNARLDFDHPGMHSNTFGGNLVASAASIATIEVMKKEKLVENSAKMGTYLKKRLLELQEKYDEIGDVRALGLMTAIDFVKDRKTREPASKLRDEVERKSYENGLLLLSTGQSAIRIIPALIVNEKQIDMGVEALDKAIKQSI</sequence>
<organism evidence="4">
    <name type="scientific">mine drainage metagenome</name>
    <dbReference type="NCBI Taxonomy" id="410659"/>
    <lineage>
        <taxon>unclassified sequences</taxon>
        <taxon>metagenomes</taxon>
        <taxon>ecological metagenomes</taxon>
    </lineage>
</organism>
<dbReference type="GO" id="GO:0008483">
    <property type="term" value="F:transaminase activity"/>
    <property type="evidence" value="ECO:0007669"/>
    <property type="project" value="UniProtKB-KW"/>
</dbReference>
<dbReference type="PANTHER" id="PTHR11986">
    <property type="entry name" value="AMINOTRANSFERASE CLASS III"/>
    <property type="match status" value="1"/>
</dbReference>
<dbReference type="PANTHER" id="PTHR11986:SF58">
    <property type="entry name" value="LEUCINE_METHIONINE RACEMASE"/>
    <property type="match status" value="1"/>
</dbReference>
<feature type="non-terminal residue" evidence="4">
    <location>
        <position position="1"/>
    </location>
</feature>
<dbReference type="Gene3D" id="3.40.640.10">
    <property type="entry name" value="Type I PLP-dependent aspartate aminotransferase-like (Major domain)"/>
    <property type="match status" value="1"/>
</dbReference>
<comment type="cofactor">
    <cofactor evidence="1">
        <name>pyridoxal 5'-phosphate</name>
        <dbReference type="ChEBI" id="CHEBI:597326"/>
    </cofactor>
</comment>
<evidence type="ECO:0000256" key="3">
    <source>
        <dbReference type="ARBA" id="ARBA00022898"/>
    </source>
</evidence>
<dbReference type="GO" id="GO:0042802">
    <property type="term" value="F:identical protein binding"/>
    <property type="evidence" value="ECO:0007669"/>
    <property type="project" value="TreeGrafter"/>
</dbReference>
<dbReference type="InterPro" id="IPR015424">
    <property type="entry name" value="PyrdxlP-dep_Trfase"/>
</dbReference>
<dbReference type="GO" id="GO:0030170">
    <property type="term" value="F:pyridoxal phosphate binding"/>
    <property type="evidence" value="ECO:0007669"/>
    <property type="project" value="InterPro"/>
</dbReference>
<protein>
    <submittedName>
        <fullName evidence="4">4-aminobutyrate aminotransferase</fullName>
    </submittedName>
</protein>
<evidence type="ECO:0000256" key="1">
    <source>
        <dbReference type="ARBA" id="ARBA00001933"/>
    </source>
</evidence>
<evidence type="ECO:0000313" key="4">
    <source>
        <dbReference type="EMBL" id="EQD43340.1"/>
    </source>
</evidence>
<comment type="caution">
    <text evidence="4">The sequence shown here is derived from an EMBL/GenBank/DDBJ whole genome shotgun (WGS) entry which is preliminary data.</text>
</comment>